<feature type="domain" description="AB hydrolase-1" evidence="1">
    <location>
        <begin position="9"/>
        <end position="247"/>
    </location>
</feature>
<evidence type="ECO:0000259" key="1">
    <source>
        <dbReference type="Pfam" id="PF12697"/>
    </source>
</evidence>
<evidence type="ECO:0000313" key="2">
    <source>
        <dbReference type="EMBL" id="KAJ3579495.1"/>
    </source>
</evidence>
<reference evidence="2" key="1">
    <citation type="submission" date="2022-07" db="EMBL/GenBank/DDBJ databases">
        <title>Genome Sequence of Xylaria arbuscula.</title>
        <authorList>
            <person name="Buettner E."/>
        </authorList>
    </citation>
    <scope>NUCLEOTIDE SEQUENCE</scope>
    <source>
        <strain evidence="2">VT107</strain>
    </source>
</reference>
<dbReference type="Gene3D" id="3.40.50.1820">
    <property type="entry name" value="alpha/beta hydrolase"/>
    <property type="match status" value="1"/>
</dbReference>
<dbReference type="VEuPathDB" id="FungiDB:F4678DRAFT_385039"/>
<dbReference type="InterPro" id="IPR000073">
    <property type="entry name" value="AB_hydrolase_1"/>
</dbReference>
<dbReference type="EMBL" id="JANPWZ010000090">
    <property type="protein sequence ID" value="KAJ3579495.1"/>
    <property type="molecule type" value="Genomic_DNA"/>
</dbReference>
<dbReference type="Proteomes" id="UP001148614">
    <property type="component" value="Unassembled WGS sequence"/>
</dbReference>
<dbReference type="SUPFAM" id="SSF53474">
    <property type="entry name" value="alpha/beta-Hydrolases"/>
    <property type="match status" value="1"/>
</dbReference>
<organism evidence="2 3">
    <name type="scientific">Xylaria arbuscula</name>
    <dbReference type="NCBI Taxonomy" id="114810"/>
    <lineage>
        <taxon>Eukaryota</taxon>
        <taxon>Fungi</taxon>
        <taxon>Dikarya</taxon>
        <taxon>Ascomycota</taxon>
        <taxon>Pezizomycotina</taxon>
        <taxon>Sordariomycetes</taxon>
        <taxon>Xylariomycetidae</taxon>
        <taxon>Xylariales</taxon>
        <taxon>Xylariaceae</taxon>
        <taxon>Xylaria</taxon>
    </lineage>
</organism>
<name>A0A9W8NM45_9PEZI</name>
<dbReference type="PANTHER" id="PTHR37017:SF10">
    <property type="entry name" value="AB HYDROLASE-1 DOMAIN-CONTAINING PROTEIN"/>
    <property type="match status" value="1"/>
</dbReference>
<dbReference type="AlphaFoldDB" id="A0A9W8NM45"/>
<comment type="caution">
    <text evidence="2">The sequence shown here is derived from an EMBL/GenBank/DDBJ whole genome shotgun (WGS) entry which is preliminary data.</text>
</comment>
<sequence>MATNSRATIVIVGGAFHTPQSYEKLKTAIQALGYEVHVPRLPTCSEARPPNTDLASDTELIRSYVESLVQAGRRVVVVGHSYGGQVCSNALYGLGVEARSSAGFTGGVSHIIYLVGYALPEGMSSLDKFKEFGNIENMALVFDIAEDGSTAVRDPRALFSLDGPGITEEDIAAYSKTLCRWSGKGMFQPIEHAAWREIPVVYIHTTSVLSIPTAEQKSMVAFMEKAGQKVRTFTVESGHCPNFNAAQSVTDAVNQVASG</sequence>
<accession>A0A9W8NM45</accession>
<keyword evidence="3" id="KW-1185">Reference proteome</keyword>
<dbReference type="Pfam" id="PF12697">
    <property type="entry name" value="Abhydrolase_6"/>
    <property type="match status" value="1"/>
</dbReference>
<evidence type="ECO:0000313" key="3">
    <source>
        <dbReference type="Proteomes" id="UP001148614"/>
    </source>
</evidence>
<protein>
    <recommendedName>
        <fullName evidence="1">AB hydrolase-1 domain-containing protein</fullName>
    </recommendedName>
</protein>
<dbReference type="InterPro" id="IPR029058">
    <property type="entry name" value="AB_hydrolase_fold"/>
</dbReference>
<dbReference type="InterPro" id="IPR052897">
    <property type="entry name" value="Sec-Metab_Biosynth_Hydrolase"/>
</dbReference>
<gene>
    <name evidence="2" type="ORF">NPX13_g1072</name>
</gene>
<proteinExistence type="predicted"/>
<dbReference type="PANTHER" id="PTHR37017">
    <property type="entry name" value="AB HYDROLASE-1 DOMAIN-CONTAINING PROTEIN-RELATED"/>
    <property type="match status" value="1"/>
</dbReference>